<evidence type="ECO:0000259" key="1">
    <source>
        <dbReference type="Pfam" id="PF00501"/>
    </source>
</evidence>
<proteinExistence type="predicted"/>
<feature type="domain" description="AMP-dependent synthetase/ligase" evidence="1">
    <location>
        <begin position="6"/>
        <end position="67"/>
    </location>
</feature>
<dbReference type="SUPFAM" id="SSF56801">
    <property type="entry name" value="Acetyl-CoA synthetase-like"/>
    <property type="match status" value="1"/>
</dbReference>
<accession>A0A3A4N3H7</accession>
<dbReference type="AlphaFoldDB" id="A0A3A4N3H7"/>
<dbReference type="Gene3D" id="3.40.50.12780">
    <property type="entry name" value="N-terminal domain of ligase-like"/>
    <property type="match status" value="1"/>
</dbReference>
<protein>
    <recommendedName>
        <fullName evidence="1">AMP-dependent synthetase/ligase domain-containing protein</fullName>
    </recommendedName>
</protein>
<dbReference type="InterPro" id="IPR000873">
    <property type="entry name" value="AMP-dep_synth/lig_dom"/>
</dbReference>
<dbReference type="InterPro" id="IPR042099">
    <property type="entry name" value="ANL_N_sf"/>
</dbReference>
<evidence type="ECO:0000313" key="3">
    <source>
        <dbReference type="Proteomes" id="UP000265600"/>
    </source>
</evidence>
<comment type="caution">
    <text evidence="2">The sequence shown here is derived from an EMBL/GenBank/DDBJ whole genome shotgun (WGS) entry which is preliminary data.</text>
</comment>
<dbReference type="Pfam" id="PF00501">
    <property type="entry name" value="AMP-binding"/>
    <property type="match status" value="1"/>
</dbReference>
<name>A0A3A4N3H7_9STRE</name>
<dbReference type="EMBL" id="PTTJ01000100">
    <property type="protein sequence ID" value="RJP10700.1"/>
    <property type="molecule type" value="Genomic_DNA"/>
</dbReference>
<sequence length="70" mass="8099">MYDIKKTKRFTYEEIDKLSNKLLNALLKHVDTNSKIMFLLEKTTEFILIYLACQKLGITACPVSPLIGNY</sequence>
<evidence type="ECO:0000313" key="2">
    <source>
        <dbReference type="EMBL" id="RJP10700.1"/>
    </source>
</evidence>
<dbReference type="Proteomes" id="UP000265600">
    <property type="component" value="Unassembled WGS sequence"/>
</dbReference>
<gene>
    <name evidence="2" type="ORF">C5O69_07720</name>
</gene>
<organism evidence="2 3">
    <name type="scientific">Streptococcus pseudopneumoniae</name>
    <dbReference type="NCBI Taxonomy" id="257758"/>
    <lineage>
        <taxon>Bacteria</taxon>
        <taxon>Bacillati</taxon>
        <taxon>Bacillota</taxon>
        <taxon>Bacilli</taxon>
        <taxon>Lactobacillales</taxon>
        <taxon>Streptococcaceae</taxon>
        <taxon>Streptococcus</taxon>
    </lineage>
</organism>
<reference evidence="3" key="1">
    <citation type="submission" date="2018-02" db="EMBL/GenBank/DDBJ databases">
        <authorList>
            <person name="Handem S."/>
        </authorList>
    </citation>
    <scope>NUCLEOTIDE SEQUENCE [LARGE SCALE GENOMIC DNA]</scope>
    <source>
        <strain evidence="3">Spain3473</strain>
    </source>
</reference>
<dbReference type="RefSeq" id="WP_078934319.1">
    <property type="nucleotide sequence ID" value="NZ_CMJT01000011.1"/>
</dbReference>